<accession>A0A344PIS1</accession>
<reference evidence="2" key="1">
    <citation type="submission" date="2018-07" db="EMBL/GenBank/DDBJ databases">
        <title>Genome sequencing of Paracoccus sp. SC2-6.</title>
        <authorList>
            <person name="Heo J."/>
            <person name="Kim S.-J."/>
            <person name="Kwon S.-W."/>
        </authorList>
    </citation>
    <scope>NUCLEOTIDE SEQUENCE [LARGE SCALE GENOMIC DNA]</scope>
    <source>
        <strain evidence="2">SC2-6</strain>
    </source>
</reference>
<organism evidence="1 2">
    <name type="scientific">Paracoccus suum</name>
    <dbReference type="NCBI Taxonomy" id="2259340"/>
    <lineage>
        <taxon>Bacteria</taxon>
        <taxon>Pseudomonadati</taxon>
        <taxon>Pseudomonadota</taxon>
        <taxon>Alphaproteobacteria</taxon>
        <taxon>Rhodobacterales</taxon>
        <taxon>Paracoccaceae</taxon>
        <taxon>Paracoccus</taxon>
    </lineage>
</organism>
<evidence type="ECO:0000313" key="1">
    <source>
        <dbReference type="EMBL" id="AXC49276.1"/>
    </source>
</evidence>
<dbReference type="Proteomes" id="UP000252023">
    <property type="component" value="Chromosome"/>
</dbReference>
<proteinExistence type="predicted"/>
<keyword evidence="2" id="KW-1185">Reference proteome</keyword>
<dbReference type="OrthoDB" id="9804511at2"/>
<dbReference type="KEGG" id="pars:DRW48_05880"/>
<dbReference type="RefSeq" id="WP_114075595.1">
    <property type="nucleotide sequence ID" value="NZ_CP030918.1"/>
</dbReference>
<gene>
    <name evidence="1" type="ORF">DRW48_05880</name>
</gene>
<evidence type="ECO:0000313" key="2">
    <source>
        <dbReference type="Proteomes" id="UP000252023"/>
    </source>
</evidence>
<dbReference type="EMBL" id="CP030918">
    <property type="protein sequence ID" value="AXC49276.1"/>
    <property type="molecule type" value="Genomic_DNA"/>
</dbReference>
<sequence>MSTLAISVWHERPALLAAQIENYNRCFGDPLTHMININAEFADRFWAEARKRGIDFDAYGNVLFVERPVRTYYAGLGHAIFYAVQEALRRGVPFRHVYFHTSTDLLVKPGLGAHIAAHDVGLAPSKGPEIRFRPDHRGVDLVNFAVPQTEVWAQNITLDPRFATAMQAMGATRLHKMRADGCFFSREAFFEIAYPLVANISIADMAAPPRRYPVEEYGLAQAVEFFCARNPGIRRTTQVILTMRGERNAVTIAGIDQARADPLRFGIKKFPADPDAPERQYVREILARDA</sequence>
<name>A0A344PIS1_9RHOB</name>
<dbReference type="AlphaFoldDB" id="A0A344PIS1"/>
<protein>
    <submittedName>
        <fullName evidence="1">Uncharacterized protein</fullName>
    </submittedName>
</protein>